<evidence type="ECO:0000256" key="9">
    <source>
        <dbReference type="RuleBase" id="RU361174"/>
    </source>
</evidence>
<evidence type="ECO:0000256" key="5">
    <source>
        <dbReference type="ARBA" id="ARBA00022801"/>
    </source>
</evidence>
<dbReference type="PROSITE" id="PS51760">
    <property type="entry name" value="GH10_2"/>
    <property type="match status" value="1"/>
</dbReference>
<sequence length="405" mass="44829">MSETTGKLRLSRRETMGAGLALGLAANVPGAAAAATGSTSLMPPGPVPPEALAIGAHAAIKGMRFGSNIAWGPPGADRASGNNPAYASLLKGQCSILVPENELKWQATRPDATHFDFRKFDAILAFAEAHGFAMRGHTLLWYDPKYFPKWLTDFDFGPHPARKAAELVEQHIRTITRRYRGRIISYDVVNEAIEPKTGELRRNSLANATGNDTSIIDLAFHTAREELPDTQLVYNDYMSWEGGENIPHRKGVLKLLEGFRKRGVPVNALGVQSHLIYTDDVPPEQLVKRYSPEWRHFLDEVTGMGYDLVITEMDVRDGALPTNPVVRDRAIAGYLGGYMDLMLSYPRLKDVLTWGMCDKYSWLQGFAPRKDGTMVRGCPYDASFGPKDMVLTLTDGFKRTAMRKA</sequence>
<keyword evidence="3 11" id="KW-0858">Xylan degradation</keyword>
<protein>
    <recommendedName>
        <fullName evidence="9">Beta-xylanase</fullName>
        <ecNumber evidence="9">3.2.1.8</ecNumber>
    </recommendedName>
</protein>
<organism evidence="11 12">
    <name type="scientific">Stakelama sediminis</name>
    <dbReference type="NCBI Taxonomy" id="463200"/>
    <lineage>
        <taxon>Bacteria</taxon>
        <taxon>Pseudomonadati</taxon>
        <taxon>Pseudomonadota</taxon>
        <taxon>Alphaproteobacteria</taxon>
        <taxon>Sphingomonadales</taxon>
        <taxon>Sphingomonadaceae</taxon>
        <taxon>Stakelama</taxon>
    </lineage>
</organism>
<reference evidence="11 12" key="1">
    <citation type="submission" date="2020-08" db="EMBL/GenBank/DDBJ databases">
        <title>Genomic Encyclopedia of Type Strains, Phase IV (KMG-IV): sequencing the most valuable type-strain genomes for metagenomic binning, comparative biology and taxonomic classification.</title>
        <authorList>
            <person name="Goeker M."/>
        </authorList>
    </citation>
    <scope>NUCLEOTIDE SEQUENCE [LARGE SCALE GENOMIC DNA]</scope>
    <source>
        <strain evidence="11 12">DSM 27203</strain>
    </source>
</reference>
<evidence type="ECO:0000259" key="10">
    <source>
        <dbReference type="PROSITE" id="PS51760"/>
    </source>
</evidence>
<dbReference type="Pfam" id="PF00331">
    <property type="entry name" value="Glyco_hydro_10"/>
    <property type="match status" value="1"/>
</dbReference>
<evidence type="ECO:0000313" key="11">
    <source>
        <dbReference type="EMBL" id="MBB5717199.1"/>
    </source>
</evidence>
<evidence type="ECO:0000256" key="2">
    <source>
        <dbReference type="ARBA" id="ARBA00007495"/>
    </source>
</evidence>
<dbReference type="GO" id="GO:0045493">
    <property type="term" value="P:xylan catabolic process"/>
    <property type="evidence" value="ECO:0007669"/>
    <property type="project" value="UniProtKB-KW"/>
</dbReference>
<evidence type="ECO:0000256" key="3">
    <source>
        <dbReference type="ARBA" id="ARBA00022651"/>
    </source>
</evidence>
<dbReference type="Proteomes" id="UP000554342">
    <property type="component" value="Unassembled WGS sequence"/>
</dbReference>
<evidence type="ECO:0000256" key="6">
    <source>
        <dbReference type="ARBA" id="ARBA00023277"/>
    </source>
</evidence>
<dbReference type="SMART" id="SM00633">
    <property type="entry name" value="Glyco_10"/>
    <property type="match status" value="1"/>
</dbReference>
<dbReference type="PRINTS" id="PR00134">
    <property type="entry name" value="GLHYDRLASE10"/>
</dbReference>
<gene>
    <name evidence="11" type="ORF">FHR23_000106</name>
</gene>
<dbReference type="InterPro" id="IPR044846">
    <property type="entry name" value="GH10"/>
</dbReference>
<comment type="catalytic activity">
    <reaction evidence="1 9">
        <text>Endohydrolysis of (1-&gt;4)-beta-D-xylosidic linkages in xylans.</text>
        <dbReference type="EC" id="3.2.1.8"/>
    </reaction>
</comment>
<keyword evidence="12" id="KW-1185">Reference proteome</keyword>
<name>A0A840YUG8_9SPHN</name>
<comment type="caution">
    <text evidence="11">The sequence shown here is derived from an EMBL/GenBank/DDBJ whole genome shotgun (WGS) entry which is preliminary data.</text>
</comment>
<keyword evidence="5 9" id="KW-0378">Hydrolase</keyword>
<keyword evidence="6 9" id="KW-0119">Carbohydrate metabolism</keyword>
<dbReference type="AlphaFoldDB" id="A0A840YUG8"/>
<evidence type="ECO:0000256" key="7">
    <source>
        <dbReference type="ARBA" id="ARBA00023295"/>
    </source>
</evidence>
<accession>A0A840YUG8</accession>
<dbReference type="InterPro" id="IPR001000">
    <property type="entry name" value="GH10_dom"/>
</dbReference>
<evidence type="ECO:0000256" key="8">
    <source>
        <dbReference type="ARBA" id="ARBA00023326"/>
    </source>
</evidence>
<dbReference type="InterPro" id="IPR006311">
    <property type="entry name" value="TAT_signal"/>
</dbReference>
<dbReference type="EMBL" id="JACIJI010000001">
    <property type="protein sequence ID" value="MBB5717199.1"/>
    <property type="molecule type" value="Genomic_DNA"/>
</dbReference>
<dbReference type="RefSeq" id="WP_184000998.1">
    <property type="nucleotide sequence ID" value="NZ_BAABIF010000004.1"/>
</dbReference>
<keyword evidence="7 9" id="KW-0326">Glycosidase</keyword>
<keyword evidence="8 9" id="KW-0624">Polysaccharide degradation</keyword>
<feature type="domain" description="GH10" evidence="10">
    <location>
        <begin position="75"/>
        <end position="396"/>
    </location>
</feature>
<evidence type="ECO:0000256" key="4">
    <source>
        <dbReference type="ARBA" id="ARBA00022729"/>
    </source>
</evidence>
<dbReference type="SUPFAM" id="SSF51445">
    <property type="entry name" value="(Trans)glycosidases"/>
    <property type="match status" value="1"/>
</dbReference>
<dbReference type="PROSITE" id="PS51318">
    <property type="entry name" value="TAT"/>
    <property type="match status" value="1"/>
</dbReference>
<dbReference type="PANTHER" id="PTHR31490">
    <property type="entry name" value="GLYCOSYL HYDROLASE"/>
    <property type="match status" value="1"/>
</dbReference>
<evidence type="ECO:0000313" key="12">
    <source>
        <dbReference type="Proteomes" id="UP000554342"/>
    </source>
</evidence>
<comment type="similarity">
    <text evidence="2 9">Belongs to the glycosyl hydrolase 10 (cellulase F) family.</text>
</comment>
<dbReference type="Gene3D" id="3.20.20.80">
    <property type="entry name" value="Glycosidases"/>
    <property type="match status" value="1"/>
</dbReference>
<dbReference type="InterPro" id="IPR017853">
    <property type="entry name" value="GH"/>
</dbReference>
<evidence type="ECO:0000256" key="1">
    <source>
        <dbReference type="ARBA" id="ARBA00000681"/>
    </source>
</evidence>
<dbReference type="EC" id="3.2.1.8" evidence="9"/>
<dbReference type="GO" id="GO:0031176">
    <property type="term" value="F:endo-1,4-beta-xylanase activity"/>
    <property type="evidence" value="ECO:0007669"/>
    <property type="project" value="UniProtKB-EC"/>
</dbReference>
<dbReference type="PANTHER" id="PTHR31490:SF88">
    <property type="entry name" value="BETA-XYLANASE"/>
    <property type="match status" value="1"/>
</dbReference>
<keyword evidence="4" id="KW-0732">Signal</keyword>
<proteinExistence type="inferred from homology"/>